<keyword evidence="5" id="KW-0735">Signal-anchor</keyword>
<evidence type="ECO:0000313" key="11">
    <source>
        <dbReference type="Proteomes" id="UP000018208"/>
    </source>
</evidence>
<evidence type="ECO:0000256" key="6">
    <source>
        <dbReference type="ARBA" id="ARBA00022989"/>
    </source>
</evidence>
<dbReference type="RefSeq" id="XP_067764396.1">
    <property type="nucleotide sequence ID" value="XM_067907422.1"/>
</dbReference>
<dbReference type="GeneID" id="94297581"/>
<keyword evidence="6 9" id="KW-1133">Transmembrane helix</keyword>
<dbReference type="EMBL" id="AUWU02000004">
    <property type="protein sequence ID" value="KAH0573623.1"/>
    <property type="molecule type" value="Genomic_DNA"/>
</dbReference>
<keyword evidence="4" id="KW-0256">Endoplasmic reticulum</keyword>
<dbReference type="PANTHER" id="PTHR12804">
    <property type="entry name" value="MICROSOMAL SIGNAL PEPTIDASE 23 KD SUBUNIT SPC22/23"/>
    <property type="match status" value="1"/>
</dbReference>
<dbReference type="PANTHER" id="PTHR12804:SF0">
    <property type="entry name" value="SIGNAL PEPTIDASE COMPLEX SUBUNIT 3"/>
    <property type="match status" value="1"/>
</dbReference>
<dbReference type="Proteomes" id="UP000018208">
    <property type="component" value="Unassembled WGS sequence"/>
</dbReference>
<proteinExistence type="inferred from homology"/>
<dbReference type="OrthoDB" id="10261524at2759"/>
<dbReference type="InterPro" id="IPR007653">
    <property type="entry name" value="SPC3"/>
</dbReference>
<evidence type="ECO:0000256" key="9">
    <source>
        <dbReference type="SAM" id="Phobius"/>
    </source>
</evidence>
<dbReference type="GO" id="GO:0005787">
    <property type="term" value="C:signal peptidase complex"/>
    <property type="evidence" value="ECO:0007669"/>
    <property type="project" value="InterPro"/>
</dbReference>
<evidence type="ECO:0000256" key="7">
    <source>
        <dbReference type="ARBA" id="ARBA00023136"/>
    </source>
</evidence>
<feature type="transmembrane region" description="Helical" evidence="9">
    <location>
        <begin position="42"/>
        <end position="63"/>
    </location>
</feature>
<protein>
    <recommendedName>
        <fullName evidence="8">Signal peptidase complex subunit 3</fullName>
    </recommendedName>
</protein>
<evidence type="ECO:0000256" key="2">
    <source>
        <dbReference type="ARBA" id="ARBA00009289"/>
    </source>
</evidence>
<sequence>MISMQYYIIFIEKDMELVINQYYYSKIIRILYKIMFTAGQRLYRILTFQMFTLMMSMIFIQYLSRITTKEPQILQISNCSLYGHKVQNNQQSSYLMFNLKYDINNMVQFTTKQFYIAVIAIWDDKINGQQKQVVWDQVVLSKDKYGKTIDRFMKTKYPLYTIDNMRLDIQNINFEFLVEEMAYGGWFKKWNFQIKEGFSI</sequence>
<organism evidence="10 11">
    <name type="scientific">Spironucleus salmonicida</name>
    <dbReference type="NCBI Taxonomy" id="348837"/>
    <lineage>
        <taxon>Eukaryota</taxon>
        <taxon>Metamonada</taxon>
        <taxon>Diplomonadida</taxon>
        <taxon>Hexamitidae</taxon>
        <taxon>Hexamitinae</taxon>
        <taxon>Spironucleus</taxon>
    </lineage>
</organism>
<evidence type="ECO:0000256" key="1">
    <source>
        <dbReference type="ARBA" id="ARBA00004648"/>
    </source>
</evidence>
<evidence type="ECO:0000256" key="8">
    <source>
        <dbReference type="ARBA" id="ARBA00029556"/>
    </source>
</evidence>
<reference evidence="10 11" key="1">
    <citation type="journal article" date="2014" name="PLoS Genet.">
        <title>The Genome of Spironucleus salmonicida Highlights a Fish Pathogen Adapted to Fluctuating Environments.</title>
        <authorList>
            <person name="Xu F."/>
            <person name="Jerlstrom-Hultqvist J."/>
            <person name="Einarsson E."/>
            <person name="Astvaldsson A."/>
            <person name="Svard S.G."/>
            <person name="Andersson J.O."/>
        </authorList>
    </citation>
    <scope>NUCLEOTIDE SEQUENCE [LARGE SCALE GENOMIC DNA]</scope>
    <source>
        <strain evidence="10 11">ATCC 50377</strain>
    </source>
</reference>
<keyword evidence="3 9" id="KW-0812">Transmembrane</keyword>
<comment type="caution">
    <text evidence="10">The sequence shown here is derived from an EMBL/GenBank/DDBJ whole genome shotgun (WGS) entry which is preliminary data.</text>
</comment>
<evidence type="ECO:0000313" key="10">
    <source>
        <dbReference type="EMBL" id="KAH0573623.1"/>
    </source>
</evidence>
<evidence type="ECO:0000256" key="3">
    <source>
        <dbReference type="ARBA" id="ARBA00022692"/>
    </source>
</evidence>
<gene>
    <name evidence="10" type="ORF">SS50377_23558</name>
</gene>
<dbReference type="Pfam" id="PF04573">
    <property type="entry name" value="SPC22"/>
    <property type="match status" value="1"/>
</dbReference>
<evidence type="ECO:0000256" key="5">
    <source>
        <dbReference type="ARBA" id="ARBA00022968"/>
    </source>
</evidence>
<evidence type="ECO:0000256" key="4">
    <source>
        <dbReference type="ARBA" id="ARBA00022824"/>
    </source>
</evidence>
<dbReference type="GO" id="GO:0045047">
    <property type="term" value="P:protein targeting to ER"/>
    <property type="evidence" value="ECO:0007669"/>
    <property type="project" value="TreeGrafter"/>
</dbReference>
<accession>A0A9P8LSR9</accession>
<name>A0A9P8LSR9_9EUKA</name>
<dbReference type="AlphaFoldDB" id="A0A9P8LSR9"/>
<comment type="subcellular location">
    <subcellularLocation>
        <location evidence="1">Endoplasmic reticulum membrane</location>
        <topology evidence="1">Single-pass type II membrane protein</topology>
    </subcellularLocation>
</comment>
<keyword evidence="11" id="KW-1185">Reference proteome</keyword>
<dbReference type="KEGG" id="ssao:94297581"/>
<keyword evidence="7 9" id="KW-0472">Membrane</keyword>
<dbReference type="GO" id="GO:0006465">
    <property type="term" value="P:signal peptide processing"/>
    <property type="evidence" value="ECO:0007669"/>
    <property type="project" value="InterPro"/>
</dbReference>
<comment type="similarity">
    <text evidence="2">Belongs to the SPCS3 family.</text>
</comment>